<evidence type="ECO:0000256" key="3">
    <source>
        <dbReference type="ARBA" id="ARBA00023163"/>
    </source>
</evidence>
<dbReference type="InterPro" id="IPR006645">
    <property type="entry name" value="NGN-like_dom"/>
</dbReference>
<proteinExistence type="predicted"/>
<dbReference type="InterPro" id="IPR043425">
    <property type="entry name" value="NusG-like"/>
</dbReference>
<sequence>MNWFAIYTKSKFEKKVYSLLLEQSIEAYLPLQKKLHQWSDRKKWIECPLINSYVFVRITEKDYFRVLNTPGVVCYVTFSGKAAPIRDAEIDILKRILSADVELKFSTEDLQIGEEVEIISGKLLGLQGELVEYKGGKRVIVRIGNTGHNLLLTIPTNHLRRRLALAS</sequence>
<gene>
    <name evidence="5" type="ORF">Q0590_26130</name>
</gene>
<keyword evidence="2" id="KW-0805">Transcription regulation</keyword>
<name>A0ABT8REL3_9BACT</name>
<feature type="domain" description="NusG-like N-terminal" evidence="4">
    <location>
        <begin position="1"/>
        <end position="93"/>
    </location>
</feature>
<evidence type="ECO:0000256" key="1">
    <source>
        <dbReference type="ARBA" id="ARBA00022814"/>
    </source>
</evidence>
<keyword evidence="3" id="KW-0804">Transcription</keyword>
<dbReference type="Proteomes" id="UP001168528">
    <property type="component" value="Unassembled WGS sequence"/>
</dbReference>
<dbReference type="InterPro" id="IPR036735">
    <property type="entry name" value="NGN_dom_sf"/>
</dbReference>
<evidence type="ECO:0000256" key="2">
    <source>
        <dbReference type="ARBA" id="ARBA00023015"/>
    </source>
</evidence>
<dbReference type="Gene3D" id="3.30.70.940">
    <property type="entry name" value="NusG, N-terminal domain"/>
    <property type="match status" value="1"/>
</dbReference>
<dbReference type="NCBIfam" id="NF033644">
    <property type="entry name" value="antiterm_UpxY"/>
    <property type="match status" value="1"/>
</dbReference>
<evidence type="ECO:0000313" key="6">
    <source>
        <dbReference type="Proteomes" id="UP001168528"/>
    </source>
</evidence>
<organism evidence="5 6">
    <name type="scientific">Rhodocytophaga aerolata</name>
    <dbReference type="NCBI Taxonomy" id="455078"/>
    <lineage>
        <taxon>Bacteria</taxon>
        <taxon>Pseudomonadati</taxon>
        <taxon>Bacteroidota</taxon>
        <taxon>Cytophagia</taxon>
        <taxon>Cytophagales</taxon>
        <taxon>Rhodocytophagaceae</taxon>
        <taxon>Rhodocytophaga</taxon>
    </lineage>
</organism>
<dbReference type="RefSeq" id="WP_302040587.1">
    <property type="nucleotide sequence ID" value="NZ_JAUKPO010000022.1"/>
</dbReference>
<protein>
    <submittedName>
        <fullName evidence="5">UpxY family transcription antiterminator</fullName>
    </submittedName>
</protein>
<dbReference type="Pfam" id="PF02357">
    <property type="entry name" value="NusG"/>
    <property type="match status" value="1"/>
</dbReference>
<dbReference type="PANTHER" id="PTHR30265:SF4">
    <property type="entry name" value="KOW MOTIF FAMILY PROTEIN, EXPRESSED"/>
    <property type="match status" value="1"/>
</dbReference>
<comment type="caution">
    <text evidence="5">The sequence shown here is derived from an EMBL/GenBank/DDBJ whole genome shotgun (WGS) entry which is preliminary data.</text>
</comment>
<dbReference type="PANTHER" id="PTHR30265">
    <property type="entry name" value="RHO-INTERACTING TRANSCRIPTION TERMINATION FACTOR NUSG"/>
    <property type="match status" value="1"/>
</dbReference>
<dbReference type="EMBL" id="JAUKPO010000022">
    <property type="protein sequence ID" value="MDO1449784.1"/>
    <property type="molecule type" value="Genomic_DNA"/>
</dbReference>
<evidence type="ECO:0000259" key="4">
    <source>
        <dbReference type="Pfam" id="PF02357"/>
    </source>
</evidence>
<keyword evidence="6" id="KW-1185">Reference proteome</keyword>
<accession>A0ABT8REL3</accession>
<dbReference type="SUPFAM" id="SSF82679">
    <property type="entry name" value="N-utilization substance G protein NusG, N-terminal domain"/>
    <property type="match status" value="1"/>
</dbReference>
<reference evidence="5" key="1">
    <citation type="submission" date="2023-07" db="EMBL/GenBank/DDBJ databases">
        <title>The genome sequence of Rhodocytophaga aerolata KACC 12507.</title>
        <authorList>
            <person name="Zhang X."/>
        </authorList>
    </citation>
    <scope>NUCLEOTIDE SEQUENCE</scope>
    <source>
        <strain evidence="5">KACC 12507</strain>
    </source>
</reference>
<evidence type="ECO:0000313" key="5">
    <source>
        <dbReference type="EMBL" id="MDO1449784.1"/>
    </source>
</evidence>
<keyword evidence="1" id="KW-0889">Transcription antitermination</keyword>